<keyword evidence="9" id="KW-0732">Signal</keyword>
<evidence type="ECO:0000256" key="8">
    <source>
        <dbReference type="RuleBase" id="RU366017"/>
    </source>
</evidence>
<dbReference type="Pfam" id="PF01697">
    <property type="entry name" value="Glyco_transf_92"/>
    <property type="match status" value="1"/>
</dbReference>
<evidence type="ECO:0000256" key="5">
    <source>
        <dbReference type="ARBA" id="ARBA00022692"/>
    </source>
</evidence>
<evidence type="ECO:0000256" key="4">
    <source>
        <dbReference type="ARBA" id="ARBA00022679"/>
    </source>
</evidence>
<name>A0ABM1BHC9_LIMPO</name>
<organism evidence="10 11">
    <name type="scientific">Limulus polyphemus</name>
    <name type="common">Atlantic horseshoe crab</name>
    <dbReference type="NCBI Taxonomy" id="6850"/>
    <lineage>
        <taxon>Eukaryota</taxon>
        <taxon>Metazoa</taxon>
        <taxon>Ecdysozoa</taxon>
        <taxon>Arthropoda</taxon>
        <taxon>Chelicerata</taxon>
        <taxon>Merostomata</taxon>
        <taxon>Xiphosura</taxon>
        <taxon>Limulidae</taxon>
        <taxon>Limulus</taxon>
    </lineage>
</organism>
<comment type="similarity">
    <text evidence="2 8">Belongs to the glycosyltransferase 92 family.</text>
</comment>
<dbReference type="GeneID" id="106466298"/>
<evidence type="ECO:0000313" key="10">
    <source>
        <dbReference type="Proteomes" id="UP000694941"/>
    </source>
</evidence>
<evidence type="ECO:0000256" key="3">
    <source>
        <dbReference type="ARBA" id="ARBA00022676"/>
    </source>
</evidence>
<keyword evidence="4 8" id="KW-0808">Transferase</keyword>
<feature type="chain" id="PRO_5046809030" description="Glycosyltransferase family 92 protein" evidence="9">
    <location>
        <begin position="25"/>
        <end position="466"/>
    </location>
</feature>
<accession>A0ABM1BHC9</accession>
<keyword evidence="5" id="KW-0812">Transmembrane</keyword>
<keyword evidence="10" id="KW-1185">Reference proteome</keyword>
<feature type="signal peptide" evidence="9">
    <location>
        <begin position="1"/>
        <end position="24"/>
    </location>
</feature>
<evidence type="ECO:0000256" key="7">
    <source>
        <dbReference type="ARBA" id="ARBA00023136"/>
    </source>
</evidence>
<sequence>MTKTTILGVTIILCTLLLINRTSEFKYVWKNNYTFVHSNGMFPVREILLYDIERKMSPESKPDNEYRMRNGHLKINPETTKNSPSSWVDNWIEVTSNLHIYSAYLDNRPLVPHHPVIRIFGWSTLEVTKLQNMRCLTKVKYLGQQADLRIFPVTKVVKIGLTSKSFLCSIPFGYHKKILSVSLSFSSFQNSKWINVHHIPNSMKPEAQGRIAVCTPPFYNYINDTYLLAQFLAFHHVVGIDHFTFYDFQTNQKIRDLIHRLSENGFPIVLLPWSAFWKVSIPLSHYREGGHAHLTQIQDCLYRHMHHYEYVIDLDMDEFLVPYENKTITQILSNFSSCTVCGAYRFRQSIFCLKFPSMTDAHNDFQSLMTLEKVFGKPLGLKNWPDYLKYIVRPETVVYGGIHKVWEMLPNKSEINVDRGILIHHYRNIVVCNFEKEKNQLIEDHTIPELYGKQMLQLMHKWKNIL</sequence>
<proteinExistence type="inferred from homology"/>
<keyword evidence="7" id="KW-0472">Membrane</keyword>
<evidence type="ECO:0000256" key="1">
    <source>
        <dbReference type="ARBA" id="ARBA00004167"/>
    </source>
</evidence>
<dbReference type="EC" id="2.4.1.-" evidence="8"/>
<reference evidence="11" key="1">
    <citation type="submission" date="2025-08" db="UniProtKB">
        <authorList>
            <consortium name="RefSeq"/>
        </authorList>
    </citation>
    <scope>IDENTIFICATION</scope>
    <source>
        <tissue evidence="11">Muscle</tissue>
    </source>
</reference>
<evidence type="ECO:0000256" key="6">
    <source>
        <dbReference type="ARBA" id="ARBA00022989"/>
    </source>
</evidence>
<evidence type="ECO:0000256" key="9">
    <source>
        <dbReference type="SAM" id="SignalP"/>
    </source>
</evidence>
<dbReference type="Proteomes" id="UP000694941">
    <property type="component" value="Unplaced"/>
</dbReference>
<evidence type="ECO:0000313" key="11">
    <source>
        <dbReference type="RefSeq" id="XP_013782021.1"/>
    </source>
</evidence>
<gene>
    <name evidence="11" type="primary">LOC106466298</name>
</gene>
<dbReference type="RefSeq" id="XP_013782021.1">
    <property type="nucleotide sequence ID" value="XM_013926567.1"/>
</dbReference>
<keyword evidence="3 8" id="KW-0328">Glycosyltransferase</keyword>
<dbReference type="PANTHER" id="PTHR21461:SF40">
    <property type="entry name" value="GLYCOSYLTRANSFERASE FAMILY 92 PROTEIN"/>
    <property type="match status" value="1"/>
</dbReference>
<evidence type="ECO:0000256" key="2">
    <source>
        <dbReference type="ARBA" id="ARBA00007647"/>
    </source>
</evidence>
<dbReference type="PANTHER" id="PTHR21461">
    <property type="entry name" value="GLYCOSYLTRANSFERASE FAMILY 92 PROTEIN"/>
    <property type="match status" value="1"/>
</dbReference>
<dbReference type="InterPro" id="IPR008166">
    <property type="entry name" value="Glyco_transf_92"/>
</dbReference>
<comment type="subcellular location">
    <subcellularLocation>
        <location evidence="1">Membrane</location>
        <topology evidence="1">Single-pass membrane protein</topology>
    </subcellularLocation>
</comment>
<protein>
    <recommendedName>
        <fullName evidence="8">Glycosyltransferase family 92 protein</fullName>
        <ecNumber evidence="8">2.4.1.-</ecNumber>
    </recommendedName>
</protein>
<keyword evidence="6" id="KW-1133">Transmembrane helix</keyword>